<evidence type="ECO:0000313" key="1">
    <source>
        <dbReference type="EMBL" id="GIY25981.1"/>
    </source>
</evidence>
<comment type="caution">
    <text evidence="1">The sequence shown here is derived from an EMBL/GenBank/DDBJ whole genome shotgun (WGS) entry which is preliminary data.</text>
</comment>
<keyword evidence="2" id="KW-1185">Reference proteome</keyword>
<proteinExistence type="predicted"/>
<protein>
    <submittedName>
        <fullName evidence="1">Uncharacterized protein</fullName>
    </submittedName>
</protein>
<name>A0AAV4RYL7_CAEEX</name>
<dbReference type="Proteomes" id="UP001054945">
    <property type="component" value="Unassembled WGS sequence"/>
</dbReference>
<gene>
    <name evidence="1" type="ORF">CEXT_58301</name>
</gene>
<accession>A0AAV4RYL7</accession>
<organism evidence="1 2">
    <name type="scientific">Caerostris extrusa</name>
    <name type="common">Bark spider</name>
    <name type="synonym">Caerostris bankana</name>
    <dbReference type="NCBI Taxonomy" id="172846"/>
    <lineage>
        <taxon>Eukaryota</taxon>
        <taxon>Metazoa</taxon>
        <taxon>Ecdysozoa</taxon>
        <taxon>Arthropoda</taxon>
        <taxon>Chelicerata</taxon>
        <taxon>Arachnida</taxon>
        <taxon>Araneae</taxon>
        <taxon>Araneomorphae</taxon>
        <taxon>Entelegynae</taxon>
        <taxon>Araneoidea</taxon>
        <taxon>Araneidae</taxon>
        <taxon>Caerostris</taxon>
    </lineage>
</organism>
<evidence type="ECO:0000313" key="2">
    <source>
        <dbReference type="Proteomes" id="UP001054945"/>
    </source>
</evidence>
<sequence>MPPSITGDHDSRPLLSSALGSAFFSAPARIKKRAPRKTIGFKFRLNRPIYFEASQGNRFWDCSSSSAMFTCVCLRIQLKLF</sequence>
<dbReference type="AlphaFoldDB" id="A0AAV4RYL7"/>
<reference evidence="1 2" key="1">
    <citation type="submission" date="2021-06" db="EMBL/GenBank/DDBJ databases">
        <title>Caerostris extrusa draft genome.</title>
        <authorList>
            <person name="Kono N."/>
            <person name="Arakawa K."/>
        </authorList>
    </citation>
    <scope>NUCLEOTIDE SEQUENCE [LARGE SCALE GENOMIC DNA]</scope>
</reference>
<dbReference type="EMBL" id="BPLR01008612">
    <property type="protein sequence ID" value="GIY25981.1"/>
    <property type="molecule type" value="Genomic_DNA"/>
</dbReference>